<dbReference type="FunFam" id="3.30.420.40:FF:000028">
    <property type="entry name" value="heat shock 70 kDa protein-like"/>
    <property type="match status" value="1"/>
</dbReference>
<dbReference type="GO" id="GO:0034663">
    <property type="term" value="C:endoplasmic reticulum chaperone complex"/>
    <property type="evidence" value="ECO:0007669"/>
    <property type="project" value="TreeGrafter"/>
</dbReference>
<evidence type="ECO:0000313" key="4">
    <source>
        <dbReference type="Ensembl" id="ENSVKKP00000012469.1"/>
    </source>
</evidence>
<keyword evidence="2" id="KW-0547">Nucleotide-binding</keyword>
<reference evidence="4" key="2">
    <citation type="submission" date="2025-09" db="UniProtKB">
        <authorList>
            <consortium name="Ensembl"/>
        </authorList>
    </citation>
    <scope>IDENTIFICATION</scope>
</reference>
<dbReference type="GO" id="GO:0005524">
    <property type="term" value="F:ATP binding"/>
    <property type="evidence" value="ECO:0007669"/>
    <property type="project" value="UniProtKB-KW"/>
</dbReference>
<organism evidence="4 5">
    <name type="scientific">Varanus komodoensis</name>
    <name type="common">Komodo dragon</name>
    <dbReference type="NCBI Taxonomy" id="61221"/>
    <lineage>
        <taxon>Eukaryota</taxon>
        <taxon>Metazoa</taxon>
        <taxon>Chordata</taxon>
        <taxon>Craniata</taxon>
        <taxon>Vertebrata</taxon>
        <taxon>Euteleostomi</taxon>
        <taxon>Lepidosauria</taxon>
        <taxon>Squamata</taxon>
        <taxon>Bifurcata</taxon>
        <taxon>Unidentata</taxon>
        <taxon>Episquamata</taxon>
        <taxon>Toxicofera</taxon>
        <taxon>Anguimorpha</taxon>
        <taxon>Paleoanguimorpha</taxon>
        <taxon>Varanoidea</taxon>
        <taxon>Varanidae</taxon>
        <taxon>Varanus</taxon>
    </lineage>
</organism>
<evidence type="ECO:0000256" key="3">
    <source>
        <dbReference type="ARBA" id="ARBA00022840"/>
    </source>
</evidence>
<dbReference type="GO" id="GO:0030968">
    <property type="term" value="P:endoplasmic reticulum unfolded protein response"/>
    <property type="evidence" value="ECO:0007669"/>
    <property type="project" value="TreeGrafter"/>
</dbReference>
<dbReference type="AlphaFoldDB" id="A0A8D2JID1"/>
<dbReference type="PROSITE" id="PS00297">
    <property type="entry name" value="HSP70_1"/>
    <property type="match status" value="1"/>
</dbReference>
<dbReference type="PANTHER" id="PTHR45639:SF34">
    <property type="entry name" value="CHAPERONE PROTEIN DNAK"/>
    <property type="match status" value="1"/>
</dbReference>
<evidence type="ECO:0000256" key="2">
    <source>
        <dbReference type="ARBA" id="ARBA00022741"/>
    </source>
</evidence>
<dbReference type="InterPro" id="IPR013126">
    <property type="entry name" value="Hsp_70_fam"/>
</dbReference>
<dbReference type="Gene3D" id="3.30.420.40">
    <property type="match status" value="1"/>
</dbReference>
<protein>
    <recommendedName>
        <fullName evidence="6">Heat shock protein 70</fullName>
    </recommendedName>
</protein>
<dbReference type="GO" id="GO:0140662">
    <property type="term" value="F:ATP-dependent protein folding chaperone"/>
    <property type="evidence" value="ECO:0007669"/>
    <property type="project" value="InterPro"/>
</dbReference>
<dbReference type="InterPro" id="IPR043129">
    <property type="entry name" value="ATPase_NBD"/>
</dbReference>
<keyword evidence="5" id="KW-1185">Reference proteome</keyword>
<name>A0A8D2JID1_VARKO</name>
<evidence type="ECO:0000256" key="1">
    <source>
        <dbReference type="ARBA" id="ARBA00007381"/>
    </source>
</evidence>
<reference evidence="4" key="1">
    <citation type="submission" date="2025-08" db="UniProtKB">
        <authorList>
            <consortium name="Ensembl"/>
        </authorList>
    </citation>
    <scope>IDENTIFICATION</scope>
</reference>
<proteinExistence type="inferred from homology"/>
<dbReference type="PANTHER" id="PTHR45639">
    <property type="entry name" value="HSC70CB, ISOFORM G-RELATED"/>
    <property type="match status" value="1"/>
</dbReference>
<dbReference type="Pfam" id="PF00012">
    <property type="entry name" value="HSP70"/>
    <property type="match status" value="1"/>
</dbReference>
<evidence type="ECO:0000313" key="5">
    <source>
        <dbReference type="Proteomes" id="UP000694545"/>
    </source>
</evidence>
<keyword evidence="3" id="KW-0067">ATP-binding</keyword>
<dbReference type="OMA" id="QIIANEH"/>
<dbReference type="PRINTS" id="PR00301">
    <property type="entry name" value="HEATSHOCK70"/>
</dbReference>
<accession>A0A8D2JID1</accession>
<dbReference type="Ensembl" id="ENSVKKT00000012769.1">
    <property type="protein sequence ID" value="ENSVKKP00000012469.1"/>
    <property type="gene ID" value="ENSVKKG00000008673.1"/>
</dbReference>
<dbReference type="InterPro" id="IPR018181">
    <property type="entry name" value="Heat_shock_70_CS"/>
</dbReference>
<dbReference type="Proteomes" id="UP000694545">
    <property type="component" value="Unplaced"/>
</dbReference>
<evidence type="ECO:0008006" key="6">
    <source>
        <dbReference type="Google" id="ProtNLM"/>
    </source>
</evidence>
<comment type="similarity">
    <text evidence="1">Belongs to the heat shock protein 70 family.</text>
</comment>
<sequence>MGGPAVGIDLGTTYSCVAVCRRGRVDVIANGHSNRTTPSCVAFTDRERLVGEPAEMQAGRNPENTVSCLKRLIGRSYEDPQKCWPATPTNHTVRG</sequence>
<dbReference type="SUPFAM" id="SSF53067">
    <property type="entry name" value="Actin-like ATPase domain"/>
    <property type="match status" value="1"/>
</dbReference>